<keyword evidence="1" id="KW-0328">Glycosyltransferase</keyword>
<dbReference type="PANTHER" id="PTHR12526">
    <property type="entry name" value="GLYCOSYLTRANSFERASE"/>
    <property type="match status" value="1"/>
</dbReference>
<comment type="caution">
    <text evidence="4">The sequence shown here is derived from an EMBL/GenBank/DDBJ whole genome shotgun (WGS) entry which is preliminary data.</text>
</comment>
<dbReference type="RefSeq" id="WP_063365381.1">
    <property type="nucleotide sequence ID" value="NZ_AQHB01000028.1"/>
</dbReference>
<dbReference type="SUPFAM" id="SSF53756">
    <property type="entry name" value="UDP-Glycosyltransferase/glycogen phosphorylase"/>
    <property type="match status" value="1"/>
</dbReference>
<protein>
    <recommendedName>
        <fullName evidence="3">Glycosyl transferase family 1 domain-containing protein</fullName>
    </recommendedName>
</protein>
<keyword evidence="5" id="KW-1185">Reference proteome</keyword>
<dbReference type="Pfam" id="PF00534">
    <property type="entry name" value="Glycos_transf_1"/>
    <property type="match status" value="1"/>
</dbReference>
<dbReference type="GO" id="GO:0016757">
    <property type="term" value="F:glycosyltransferase activity"/>
    <property type="evidence" value="ECO:0007669"/>
    <property type="project" value="UniProtKB-KW"/>
</dbReference>
<name>A0A166WLZ8_9GAMM</name>
<dbReference type="GO" id="GO:1901135">
    <property type="term" value="P:carbohydrate derivative metabolic process"/>
    <property type="evidence" value="ECO:0007669"/>
    <property type="project" value="UniProtKB-ARBA"/>
</dbReference>
<sequence>MSQSINNLKIGVSGMGEQFWVSVGKTKHFYLSALIQSGATLINLDQEQHVPDDSLDLLLNFSGSRLWQDEFQSGPPRIMALHGGATLDTPFLQKYLPKLRTCDGIIVNCQSDIDVIHVLCPDLKPQIIFLPLPVSEYFWQAPDKQSAKAQLDIPPTTWVLGHVARLLPQKNLHRFLEYVRDLKTAFPRQPIQAFVIGNYWVDYPVLPYMTEQYPDYIQSLITHYNLEDNVTFCAANLTDQMLATTIAAMDVLIHPTNSLDENFGYIAIEAMAAGTPVLGCNYGGLKDTVVDNETGKLMSTWVTHGGIRFNYQSGFKWLTEVLNNHEKHTQLIENCKTHASQNYRYGHFVNRLESGLLDCLTAYKSANVTQIGQCQSITNDTLCLLPSVNLGFENYSGVAQFYVSHKLAYQQPLTAKVIAIEHIHQNHWTVVNDPCWPAEKKLTDAQKHILSELKSPVEIARFDPQAQDIIWQLLADGFVVFA</sequence>
<keyword evidence="2" id="KW-0808">Transferase</keyword>
<evidence type="ECO:0000256" key="1">
    <source>
        <dbReference type="ARBA" id="ARBA00022676"/>
    </source>
</evidence>
<evidence type="ECO:0000313" key="4">
    <source>
        <dbReference type="EMBL" id="KZN37638.1"/>
    </source>
</evidence>
<dbReference type="Gene3D" id="3.40.50.2000">
    <property type="entry name" value="Glycogen Phosphorylase B"/>
    <property type="match status" value="1"/>
</dbReference>
<dbReference type="Proteomes" id="UP000076643">
    <property type="component" value="Unassembled WGS sequence"/>
</dbReference>
<feature type="domain" description="Glycosyl transferase family 1" evidence="3">
    <location>
        <begin position="144"/>
        <end position="297"/>
    </location>
</feature>
<dbReference type="AlphaFoldDB" id="A0A166WLZ8"/>
<accession>A0A166WLZ8</accession>
<dbReference type="PATRIC" id="fig|1365250.3.peg.2658"/>
<dbReference type="PANTHER" id="PTHR12526:SF510">
    <property type="entry name" value="D-INOSITOL 3-PHOSPHATE GLYCOSYLTRANSFERASE"/>
    <property type="match status" value="1"/>
</dbReference>
<reference evidence="4 5" key="1">
    <citation type="submission" date="2013-07" db="EMBL/GenBank/DDBJ databases">
        <title>Comparative Genomic and Metabolomic Analysis of Twelve Strains of Pseudoalteromonas luteoviolacea.</title>
        <authorList>
            <person name="Vynne N.G."/>
            <person name="Mansson M."/>
            <person name="Gram L."/>
        </authorList>
    </citation>
    <scope>NUCLEOTIDE SEQUENCE [LARGE SCALE GENOMIC DNA]</scope>
    <source>
        <strain evidence="4 5">DSM 6061</strain>
    </source>
</reference>
<evidence type="ECO:0000259" key="3">
    <source>
        <dbReference type="Pfam" id="PF00534"/>
    </source>
</evidence>
<proteinExistence type="predicted"/>
<evidence type="ECO:0000313" key="5">
    <source>
        <dbReference type="Proteomes" id="UP000076643"/>
    </source>
</evidence>
<dbReference type="InterPro" id="IPR001296">
    <property type="entry name" value="Glyco_trans_1"/>
</dbReference>
<organism evidence="4 5">
    <name type="scientific">Pseudoalteromonas luteoviolacea DSM 6061</name>
    <dbReference type="NCBI Taxonomy" id="1365250"/>
    <lineage>
        <taxon>Bacteria</taxon>
        <taxon>Pseudomonadati</taxon>
        <taxon>Pseudomonadota</taxon>
        <taxon>Gammaproteobacteria</taxon>
        <taxon>Alteromonadales</taxon>
        <taxon>Pseudoalteromonadaceae</taxon>
        <taxon>Pseudoalteromonas</taxon>
    </lineage>
</organism>
<gene>
    <name evidence="4" type="ORF">N475_02180</name>
</gene>
<dbReference type="CDD" id="cd03801">
    <property type="entry name" value="GT4_PimA-like"/>
    <property type="match status" value="1"/>
</dbReference>
<dbReference type="EMBL" id="AUYB01000103">
    <property type="protein sequence ID" value="KZN37638.1"/>
    <property type="molecule type" value="Genomic_DNA"/>
</dbReference>
<evidence type="ECO:0000256" key="2">
    <source>
        <dbReference type="ARBA" id="ARBA00022679"/>
    </source>
</evidence>